<accession>A0AAD8S6R8</accession>
<evidence type="ECO:0000313" key="2">
    <source>
        <dbReference type="Proteomes" id="UP001231189"/>
    </source>
</evidence>
<organism evidence="1 2">
    <name type="scientific">Lolium multiflorum</name>
    <name type="common">Italian ryegrass</name>
    <name type="synonym">Lolium perenne subsp. multiflorum</name>
    <dbReference type="NCBI Taxonomy" id="4521"/>
    <lineage>
        <taxon>Eukaryota</taxon>
        <taxon>Viridiplantae</taxon>
        <taxon>Streptophyta</taxon>
        <taxon>Embryophyta</taxon>
        <taxon>Tracheophyta</taxon>
        <taxon>Spermatophyta</taxon>
        <taxon>Magnoliopsida</taxon>
        <taxon>Liliopsida</taxon>
        <taxon>Poales</taxon>
        <taxon>Poaceae</taxon>
        <taxon>BOP clade</taxon>
        <taxon>Pooideae</taxon>
        <taxon>Poodae</taxon>
        <taxon>Poeae</taxon>
        <taxon>Poeae Chloroplast Group 2 (Poeae type)</taxon>
        <taxon>Loliodinae</taxon>
        <taxon>Loliinae</taxon>
        <taxon>Lolium</taxon>
    </lineage>
</organism>
<reference evidence="1" key="1">
    <citation type="submission" date="2023-07" db="EMBL/GenBank/DDBJ databases">
        <title>A chromosome-level genome assembly of Lolium multiflorum.</title>
        <authorList>
            <person name="Chen Y."/>
            <person name="Copetti D."/>
            <person name="Kolliker R."/>
            <person name="Studer B."/>
        </authorList>
    </citation>
    <scope>NUCLEOTIDE SEQUENCE</scope>
    <source>
        <strain evidence="1">02402/16</strain>
        <tissue evidence="1">Leaf</tissue>
    </source>
</reference>
<keyword evidence="2" id="KW-1185">Reference proteome</keyword>
<dbReference type="EMBL" id="JAUUTY010000004">
    <property type="protein sequence ID" value="KAK1646225.1"/>
    <property type="molecule type" value="Genomic_DNA"/>
</dbReference>
<proteinExistence type="predicted"/>
<evidence type="ECO:0008006" key="3">
    <source>
        <dbReference type="Google" id="ProtNLM"/>
    </source>
</evidence>
<comment type="caution">
    <text evidence="1">The sequence shown here is derived from an EMBL/GenBank/DDBJ whole genome shotgun (WGS) entry which is preliminary data.</text>
</comment>
<gene>
    <name evidence="1" type="ORF">QYE76_064030</name>
</gene>
<sequence>MAAVDFDLRFTYVLAGWEGTAHDANVPFPVQVDIVVACCVLHNYALSQGIDEFILPEVTWTAQPIRSQTQQARDHRATVDRRQQIATQMWADRQIMYGH</sequence>
<name>A0AAD8S6R8_LOLMU</name>
<protein>
    <recommendedName>
        <fullName evidence="3">DDE Tnp4 domain-containing protein</fullName>
    </recommendedName>
</protein>
<dbReference type="AlphaFoldDB" id="A0AAD8S6R8"/>
<evidence type="ECO:0000313" key="1">
    <source>
        <dbReference type="EMBL" id="KAK1646225.1"/>
    </source>
</evidence>
<dbReference type="Proteomes" id="UP001231189">
    <property type="component" value="Unassembled WGS sequence"/>
</dbReference>